<dbReference type="PRINTS" id="PR01936">
    <property type="entry name" value="INTRLEUKIN22"/>
</dbReference>
<dbReference type="OMA" id="INFQQPY"/>
<protein>
    <recommendedName>
        <fullName evidence="4">Interleukin-10</fullName>
    </recommendedName>
</protein>
<gene>
    <name evidence="2" type="ORF">chiPu_0010285</name>
</gene>
<feature type="chain" id="PRO_5019334742" description="Interleukin-10" evidence="1">
    <location>
        <begin position="23"/>
        <end position="182"/>
    </location>
</feature>
<evidence type="ECO:0008006" key="4">
    <source>
        <dbReference type="Google" id="ProtNLM"/>
    </source>
</evidence>
<name>A0A401SN32_CHIPU</name>
<keyword evidence="1" id="KW-0732">Signal</keyword>
<dbReference type="OrthoDB" id="9451249at2759"/>
<dbReference type="GO" id="GO:0005576">
    <property type="term" value="C:extracellular region"/>
    <property type="evidence" value="ECO:0007669"/>
    <property type="project" value="InterPro"/>
</dbReference>
<dbReference type="AlphaFoldDB" id="A0A401SN32"/>
<dbReference type="InterPro" id="IPR020453">
    <property type="entry name" value="IL-22"/>
</dbReference>
<dbReference type="EMBL" id="BEZZ01000391">
    <property type="protein sequence ID" value="GCC31824.1"/>
    <property type="molecule type" value="Genomic_DNA"/>
</dbReference>
<comment type="caution">
    <text evidence="2">The sequence shown here is derived from an EMBL/GenBank/DDBJ whole genome shotgun (WGS) entry which is preliminary data.</text>
</comment>
<dbReference type="Pfam" id="PF14565">
    <property type="entry name" value="IL22"/>
    <property type="match status" value="1"/>
</dbReference>
<dbReference type="Gene3D" id="1.20.1250.10">
    <property type="match status" value="1"/>
</dbReference>
<sequence>MMYFFHGLAALVLGYFVVMASCAPWLKSRHPNMVCHVEEQLLRYMRHKFHALSNEAQKIDTDTDTRLIGKDLFQGLQGHGRCYVLKEVIDFYLGNVLSSEDLHAKYSHLKEIKEFLALLTKQHMSDCNTKNRTQAKHNIDLLKQKLNQLSEKRAAKVIGELFMLLQEIGKYCTVPNMKEPGH</sequence>
<dbReference type="SUPFAM" id="SSF47266">
    <property type="entry name" value="4-helical cytokines"/>
    <property type="match status" value="1"/>
</dbReference>
<evidence type="ECO:0000313" key="2">
    <source>
        <dbReference type="EMBL" id="GCC31824.1"/>
    </source>
</evidence>
<dbReference type="PANTHER" id="PTHR48488">
    <property type="entry name" value="INTERLEUKIN-22"/>
    <property type="match status" value="1"/>
</dbReference>
<organism evidence="2 3">
    <name type="scientific">Chiloscyllium punctatum</name>
    <name type="common">Brownbanded bambooshark</name>
    <name type="synonym">Hemiscyllium punctatum</name>
    <dbReference type="NCBI Taxonomy" id="137246"/>
    <lineage>
        <taxon>Eukaryota</taxon>
        <taxon>Metazoa</taxon>
        <taxon>Chordata</taxon>
        <taxon>Craniata</taxon>
        <taxon>Vertebrata</taxon>
        <taxon>Chondrichthyes</taxon>
        <taxon>Elasmobranchii</taxon>
        <taxon>Galeomorphii</taxon>
        <taxon>Galeoidea</taxon>
        <taxon>Orectolobiformes</taxon>
        <taxon>Hemiscylliidae</taxon>
        <taxon>Chiloscyllium</taxon>
    </lineage>
</organism>
<accession>A0A401SN32</accession>
<dbReference type="InterPro" id="IPR009079">
    <property type="entry name" value="4_helix_cytokine-like_core"/>
</dbReference>
<proteinExistence type="predicted"/>
<evidence type="ECO:0000313" key="3">
    <source>
        <dbReference type="Proteomes" id="UP000287033"/>
    </source>
</evidence>
<reference evidence="2 3" key="1">
    <citation type="journal article" date="2018" name="Nat. Ecol. Evol.">
        <title>Shark genomes provide insights into elasmobranch evolution and the origin of vertebrates.</title>
        <authorList>
            <person name="Hara Y"/>
            <person name="Yamaguchi K"/>
            <person name="Onimaru K"/>
            <person name="Kadota M"/>
            <person name="Koyanagi M"/>
            <person name="Keeley SD"/>
            <person name="Tatsumi K"/>
            <person name="Tanaka K"/>
            <person name="Motone F"/>
            <person name="Kageyama Y"/>
            <person name="Nozu R"/>
            <person name="Adachi N"/>
            <person name="Nishimura O"/>
            <person name="Nakagawa R"/>
            <person name="Tanegashima C"/>
            <person name="Kiyatake I"/>
            <person name="Matsumoto R"/>
            <person name="Murakumo K"/>
            <person name="Nishida K"/>
            <person name="Terakita A"/>
            <person name="Kuratani S"/>
            <person name="Sato K"/>
            <person name="Hyodo S Kuraku.S."/>
        </authorList>
    </citation>
    <scope>NUCLEOTIDE SEQUENCE [LARGE SCALE GENOMIC DNA]</scope>
</reference>
<dbReference type="STRING" id="137246.A0A401SN32"/>
<keyword evidence="3" id="KW-1185">Reference proteome</keyword>
<feature type="signal peptide" evidence="1">
    <location>
        <begin position="1"/>
        <end position="22"/>
    </location>
</feature>
<dbReference type="Proteomes" id="UP000287033">
    <property type="component" value="Unassembled WGS sequence"/>
</dbReference>
<dbReference type="PANTHER" id="PTHR48488:SF1">
    <property type="entry name" value="INTERLEUKIN-22"/>
    <property type="match status" value="1"/>
</dbReference>
<evidence type="ECO:0000256" key="1">
    <source>
        <dbReference type="SAM" id="SignalP"/>
    </source>
</evidence>